<dbReference type="OrthoDB" id="965642at2"/>
<dbReference type="RefSeq" id="WP_072315586.1">
    <property type="nucleotide sequence ID" value="NZ_FPJE01000002.1"/>
</dbReference>
<proteinExistence type="predicted"/>
<keyword evidence="1" id="KW-0472">Membrane</keyword>
<name>A0A1K1M285_9FLAO</name>
<evidence type="ECO:0000256" key="1">
    <source>
        <dbReference type="SAM" id="Phobius"/>
    </source>
</evidence>
<dbReference type="AlphaFoldDB" id="A0A1K1M285"/>
<dbReference type="EMBL" id="FPJE01000002">
    <property type="protein sequence ID" value="SFW17217.1"/>
    <property type="molecule type" value="Genomic_DNA"/>
</dbReference>
<gene>
    <name evidence="2" type="ORF">SAMN02927921_00323</name>
</gene>
<accession>A0A1K1M285</accession>
<feature type="transmembrane region" description="Helical" evidence="1">
    <location>
        <begin position="12"/>
        <end position="30"/>
    </location>
</feature>
<keyword evidence="1" id="KW-0812">Transmembrane</keyword>
<sequence>MEQNNKSGKTKGIIVFVMAFVIAFVLAFLVSRNYFGDHNTDAELIEIVKEMNKQTPMRVDEMTRLDSVAASGSSGIVYYYTLPDTEISEINADTINKYVRPVILENVKNNPGLEPLRKKKVTMDYRYYDKKGEFIEEVSVHPDLYRND</sequence>
<evidence type="ECO:0000313" key="2">
    <source>
        <dbReference type="EMBL" id="SFW17217.1"/>
    </source>
</evidence>
<protein>
    <submittedName>
        <fullName evidence="2">Uncharacterized protein</fullName>
    </submittedName>
</protein>
<dbReference type="STRING" id="1150368.SAMN02927921_00323"/>
<dbReference type="Gene3D" id="3.30.300.250">
    <property type="match status" value="1"/>
</dbReference>
<keyword evidence="3" id="KW-1185">Reference proteome</keyword>
<keyword evidence="1" id="KW-1133">Transmembrane helix</keyword>
<organism evidence="2 3">
    <name type="scientific">Sinomicrobium oceani</name>
    <dbReference type="NCBI Taxonomy" id="1150368"/>
    <lineage>
        <taxon>Bacteria</taxon>
        <taxon>Pseudomonadati</taxon>
        <taxon>Bacteroidota</taxon>
        <taxon>Flavobacteriia</taxon>
        <taxon>Flavobacteriales</taxon>
        <taxon>Flavobacteriaceae</taxon>
        <taxon>Sinomicrobium</taxon>
    </lineage>
</organism>
<evidence type="ECO:0000313" key="3">
    <source>
        <dbReference type="Proteomes" id="UP000182248"/>
    </source>
</evidence>
<dbReference type="Proteomes" id="UP000182248">
    <property type="component" value="Unassembled WGS sequence"/>
</dbReference>
<reference evidence="2 3" key="1">
    <citation type="submission" date="2016-11" db="EMBL/GenBank/DDBJ databases">
        <authorList>
            <person name="Jaros S."/>
            <person name="Januszkiewicz K."/>
            <person name="Wedrychowicz H."/>
        </authorList>
    </citation>
    <scope>NUCLEOTIDE SEQUENCE [LARGE SCALE GENOMIC DNA]</scope>
    <source>
        <strain evidence="2 3">CGMCC 1.12145</strain>
    </source>
</reference>